<dbReference type="OrthoDB" id="3019905at2759"/>
<feature type="non-terminal residue" evidence="2">
    <location>
        <position position="157"/>
    </location>
</feature>
<dbReference type="InterPro" id="IPR001810">
    <property type="entry name" value="F-box_dom"/>
</dbReference>
<dbReference type="RefSeq" id="XP_007772795.1">
    <property type="nucleotide sequence ID" value="XM_007774605.1"/>
</dbReference>
<evidence type="ECO:0000313" key="3">
    <source>
        <dbReference type="Proteomes" id="UP000053558"/>
    </source>
</evidence>
<organism evidence="2 3">
    <name type="scientific">Coniophora puteana (strain RWD-64-598)</name>
    <name type="common">Brown rot fungus</name>
    <dbReference type="NCBI Taxonomy" id="741705"/>
    <lineage>
        <taxon>Eukaryota</taxon>
        <taxon>Fungi</taxon>
        <taxon>Dikarya</taxon>
        <taxon>Basidiomycota</taxon>
        <taxon>Agaricomycotina</taxon>
        <taxon>Agaricomycetes</taxon>
        <taxon>Agaricomycetidae</taxon>
        <taxon>Boletales</taxon>
        <taxon>Coniophorineae</taxon>
        <taxon>Coniophoraceae</taxon>
        <taxon>Coniophora</taxon>
    </lineage>
</organism>
<keyword evidence="3" id="KW-1185">Reference proteome</keyword>
<comment type="caution">
    <text evidence="2">The sequence shown here is derived from an EMBL/GenBank/DDBJ whole genome shotgun (WGS) entry which is preliminary data.</text>
</comment>
<sequence>MFSHSTASVSLSSLPSDLLIEIAVHLCPLDVLELRKTSKTLRDITYERDIWARIYAKSPLPHPGPPLPQPSWSREILESTIIRSAAIDHRMFPASGASPKSKRHKRAFRFNSSNESDFILVKGRWVISKQQQTLLCRDIDAADVQPFVVQRVPESYM</sequence>
<gene>
    <name evidence="2" type="ORF">CONPUDRAFT_84505</name>
</gene>
<dbReference type="Proteomes" id="UP000053558">
    <property type="component" value="Unassembled WGS sequence"/>
</dbReference>
<evidence type="ECO:0000259" key="1">
    <source>
        <dbReference type="PROSITE" id="PS50181"/>
    </source>
</evidence>
<dbReference type="InterPro" id="IPR036047">
    <property type="entry name" value="F-box-like_dom_sf"/>
</dbReference>
<proteinExistence type="predicted"/>
<dbReference type="Gene3D" id="1.20.1280.50">
    <property type="match status" value="1"/>
</dbReference>
<dbReference type="Pfam" id="PF12937">
    <property type="entry name" value="F-box-like"/>
    <property type="match status" value="1"/>
</dbReference>
<dbReference type="PROSITE" id="PS50181">
    <property type="entry name" value="FBOX"/>
    <property type="match status" value="1"/>
</dbReference>
<dbReference type="GeneID" id="19210783"/>
<reference evidence="3" key="1">
    <citation type="journal article" date="2012" name="Science">
        <title>The Paleozoic origin of enzymatic lignin decomposition reconstructed from 31 fungal genomes.</title>
        <authorList>
            <person name="Floudas D."/>
            <person name="Binder M."/>
            <person name="Riley R."/>
            <person name="Barry K."/>
            <person name="Blanchette R.A."/>
            <person name="Henrissat B."/>
            <person name="Martinez A.T."/>
            <person name="Otillar R."/>
            <person name="Spatafora J.W."/>
            <person name="Yadav J.S."/>
            <person name="Aerts A."/>
            <person name="Benoit I."/>
            <person name="Boyd A."/>
            <person name="Carlson A."/>
            <person name="Copeland A."/>
            <person name="Coutinho P.M."/>
            <person name="de Vries R.P."/>
            <person name="Ferreira P."/>
            <person name="Findley K."/>
            <person name="Foster B."/>
            <person name="Gaskell J."/>
            <person name="Glotzer D."/>
            <person name="Gorecki P."/>
            <person name="Heitman J."/>
            <person name="Hesse C."/>
            <person name="Hori C."/>
            <person name="Igarashi K."/>
            <person name="Jurgens J.A."/>
            <person name="Kallen N."/>
            <person name="Kersten P."/>
            <person name="Kohler A."/>
            <person name="Kuees U."/>
            <person name="Kumar T.K.A."/>
            <person name="Kuo A."/>
            <person name="LaButti K."/>
            <person name="Larrondo L.F."/>
            <person name="Lindquist E."/>
            <person name="Ling A."/>
            <person name="Lombard V."/>
            <person name="Lucas S."/>
            <person name="Lundell T."/>
            <person name="Martin R."/>
            <person name="McLaughlin D.J."/>
            <person name="Morgenstern I."/>
            <person name="Morin E."/>
            <person name="Murat C."/>
            <person name="Nagy L.G."/>
            <person name="Nolan M."/>
            <person name="Ohm R.A."/>
            <person name="Patyshakuliyeva A."/>
            <person name="Rokas A."/>
            <person name="Ruiz-Duenas F.J."/>
            <person name="Sabat G."/>
            <person name="Salamov A."/>
            <person name="Samejima M."/>
            <person name="Schmutz J."/>
            <person name="Slot J.C."/>
            <person name="St John F."/>
            <person name="Stenlid J."/>
            <person name="Sun H."/>
            <person name="Sun S."/>
            <person name="Syed K."/>
            <person name="Tsang A."/>
            <person name="Wiebenga A."/>
            <person name="Young D."/>
            <person name="Pisabarro A."/>
            <person name="Eastwood D.C."/>
            <person name="Martin F."/>
            <person name="Cullen D."/>
            <person name="Grigoriev I.V."/>
            <person name="Hibbett D.S."/>
        </authorList>
    </citation>
    <scope>NUCLEOTIDE SEQUENCE [LARGE SCALE GENOMIC DNA]</scope>
    <source>
        <strain evidence="3">RWD-64-598 SS2</strain>
    </source>
</reference>
<feature type="domain" description="F-box" evidence="1">
    <location>
        <begin position="8"/>
        <end position="54"/>
    </location>
</feature>
<dbReference type="SMART" id="SM00256">
    <property type="entry name" value="FBOX"/>
    <property type="match status" value="1"/>
</dbReference>
<dbReference type="SUPFAM" id="SSF81383">
    <property type="entry name" value="F-box domain"/>
    <property type="match status" value="1"/>
</dbReference>
<dbReference type="KEGG" id="cput:CONPUDRAFT_84505"/>
<dbReference type="AlphaFoldDB" id="A0A5M3MES3"/>
<name>A0A5M3MES3_CONPW</name>
<evidence type="ECO:0000313" key="2">
    <source>
        <dbReference type="EMBL" id="EIW77420.1"/>
    </source>
</evidence>
<protein>
    <recommendedName>
        <fullName evidence="1">F-box domain-containing protein</fullName>
    </recommendedName>
</protein>
<dbReference type="EMBL" id="JH711584">
    <property type="protein sequence ID" value="EIW77420.1"/>
    <property type="molecule type" value="Genomic_DNA"/>
</dbReference>
<accession>A0A5M3MES3</accession>